<keyword evidence="1" id="KW-1133">Transmembrane helix</keyword>
<reference evidence="2" key="1">
    <citation type="submission" date="2021-02" db="EMBL/GenBank/DDBJ databases">
        <title>Infant gut strain persistence is associated with maternal origin, phylogeny, and functional potential including surface adhesion and iron acquisition.</title>
        <authorList>
            <person name="Lou Y.C."/>
        </authorList>
    </citation>
    <scope>NUCLEOTIDE SEQUENCE</scope>
    <source>
        <strain evidence="2">L3_101_000M1_dasL3_101_000M1_concoct_87</strain>
    </source>
</reference>
<feature type="transmembrane region" description="Helical" evidence="1">
    <location>
        <begin position="73"/>
        <end position="101"/>
    </location>
</feature>
<protein>
    <submittedName>
        <fullName evidence="2">5-bromo-4-chloroindolyl phosphate hydrolysis family protein</fullName>
    </submittedName>
</protein>
<accession>A0A943D6D3</accession>
<evidence type="ECO:0000313" key="2">
    <source>
        <dbReference type="EMBL" id="MBS5331045.1"/>
    </source>
</evidence>
<dbReference type="Proteomes" id="UP000759273">
    <property type="component" value="Unassembled WGS sequence"/>
</dbReference>
<proteinExistence type="predicted"/>
<name>A0A943D6D3_9FIRM</name>
<keyword evidence="1" id="KW-0812">Transmembrane</keyword>
<dbReference type="Pfam" id="PF10112">
    <property type="entry name" value="Halogen_Hydrol"/>
    <property type="match status" value="1"/>
</dbReference>
<evidence type="ECO:0000313" key="3">
    <source>
        <dbReference type="Proteomes" id="UP000759273"/>
    </source>
</evidence>
<dbReference type="InterPro" id="IPR018770">
    <property type="entry name" value="ChloroindolylP_hydrolase"/>
</dbReference>
<keyword evidence="1" id="KW-0472">Membrane</keyword>
<sequence>MPDNKHNYEYNYDLGDVIDNAVQMGSKIGSSVLGSIADALEQAGDAMGMKQPDTFAAWKRRLERKWKNGGQSVGVVLTAVGWTFAGCFGIAALVMGILTAVGAGPLGLTHDEFMAIPILFGVFTPVTLGFLFMAVAGMKQLTYFSRLRKLLRAANDWVCDLPSLARKAQIKQEKAYDTVARAVGNGDLPNAAISDDFSTLYLDDSLMPVAAKPAAAPQAAEPETPLSDAERFRREGVDFLNYLKRCQGKLGAQADEELMRMQKTCASILGFVHNHPEQLNRVRRFREYYLPTTRKLLDTAQGLGETDTANAAEIRRDITGILHTLNQAYEKLYDTLLQDVSMDVSTEIDTLEAMLRQDGLTHDFEADFNTRS</sequence>
<evidence type="ECO:0000256" key="1">
    <source>
        <dbReference type="SAM" id="Phobius"/>
    </source>
</evidence>
<gene>
    <name evidence="2" type="ORF">KHY36_00765</name>
</gene>
<comment type="caution">
    <text evidence="2">The sequence shown here is derived from an EMBL/GenBank/DDBJ whole genome shotgun (WGS) entry which is preliminary data.</text>
</comment>
<organism evidence="2 3">
    <name type="scientific">Subdoligranulum variabile</name>
    <dbReference type="NCBI Taxonomy" id="214851"/>
    <lineage>
        <taxon>Bacteria</taxon>
        <taxon>Bacillati</taxon>
        <taxon>Bacillota</taxon>
        <taxon>Clostridia</taxon>
        <taxon>Eubacteriales</taxon>
        <taxon>Oscillospiraceae</taxon>
        <taxon>Subdoligranulum</taxon>
    </lineage>
</organism>
<feature type="transmembrane region" description="Helical" evidence="1">
    <location>
        <begin position="113"/>
        <end position="138"/>
    </location>
</feature>
<dbReference type="EMBL" id="JAGZGG010000001">
    <property type="protein sequence ID" value="MBS5331045.1"/>
    <property type="molecule type" value="Genomic_DNA"/>
</dbReference>
<dbReference type="AlphaFoldDB" id="A0A943D6D3"/>